<evidence type="ECO:0000313" key="3">
    <source>
        <dbReference type="Proteomes" id="UP001232001"/>
    </source>
</evidence>
<reference evidence="2 3" key="1">
    <citation type="submission" date="2023-04" db="EMBL/GenBank/DDBJ databases">
        <title>Tenacibaculum tangerinum sp. nov., isolated from sea tidal flat of South Korea.</title>
        <authorList>
            <person name="Lee S.H."/>
            <person name="Kim J.-J."/>
        </authorList>
    </citation>
    <scope>NUCLEOTIDE SEQUENCE [LARGE SCALE GENOMIC DNA]</scope>
    <source>
        <strain evidence="2 3">GRR-S3-23</strain>
    </source>
</reference>
<evidence type="ECO:0000313" key="2">
    <source>
        <dbReference type="EMBL" id="WGH75998.1"/>
    </source>
</evidence>
<keyword evidence="2" id="KW-0548">Nucleotidyltransferase</keyword>
<organism evidence="2 3">
    <name type="scientific">Tenacibaculum tangerinum</name>
    <dbReference type="NCBI Taxonomy" id="3038772"/>
    <lineage>
        <taxon>Bacteria</taxon>
        <taxon>Pseudomonadati</taxon>
        <taxon>Bacteroidota</taxon>
        <taxon>Flavobacteriia</taxon>
        <taxon>Flavobacteriales</taxon>
        <taxon>Flavobacteriaceae</taxon>
        <taxon>Tenacibaculum</taxon>
    </lineage>
</organism>
<dbReference type="RefSeq" id="WP_279651869.1">
    <property type="nucleotide sequence ID" value="NZ_CP122539.1"/>
</dbReference>
<keyword evidence="3" id="KW-1185">Reference proteome</keyword>
<evidence type="ECO:0000259" key="1">
    <source>
        <dbReference type="Pfam" id="PF00899"/>
    </source>
</evidence>
<dbReference type="InterPro" id="IPR035985">
    <property type="entry name" value="Ubiquitin-activating_enz"/>
</dbReference>
<accession>A0ABY8L3I5</accession>
<proteinExistence type="predicted"/>
<dbReference type="Pfam" id="PF00899">
    <property type="entry name" value="ThiF"/>
    <property type="match status" value="1"/>
</dbReference>
<dbReference type="EMBL" id="CP122539">
    <property type="protein sequence ID" value="WGH75998.1"/>
    <property type="molecule type" value="Genomic_DNA"/>
</dbReference>
<dbReference type="Proteomes" id="UP001232001">
    <property type="component" value="Chromosome"/>
</dbReference>
<protein>
    <submittedName>
        <fullName evidence="2">ThiF family adenylyltransferase</fullName>
    </submittedName>
</protein>
<dbReference type="PANTHER" id="PTHR10953">
    <property type="entry name" value="UBIQUITIN-ACTIVATING ENZYME E1"/>
    <property type="match status" value="1"/>
</dbReference>
<feature type="domain" description="THIF-type NAD/FAD binding fold" evidence="1">
    <location>
        <begin position="329"/>
        <end position="451"/>
    </location>
</feature>
<keyword evidence="2" id="KW-0808">Transferase</keyword>
<dbReference type="SUPFAM" id="SSF69572">
    <property type="entry name" value="Activating enzymes of the ubiquitin-like proteins"/>
    <property type="match status" value="1"/>
</dbReference>
<gene>
    <name evidence="2" type="ORF">P8625_02185</name>
</gene>
<dbReference type="Gene3D" id="3.40.50.720">
    <property type="entry name" value="NAD(P)-binding Rossmann-like Domain"/>
    <property type="match status" value="1"/>
</dbReference>
<dbReference type="InterPro" id="IPR000594">
    <property type="entry name" value="ThiF_NAD_FAD-bd"/>
</dbReference>
<dbReference type="PANTHER" id="PTHR10953:SF102">
    <property type="entry name" value="ADENYLYLTRANSFERASE AND SULFURTRANSFERASE MOCS3"/>
    <property type="match status" value="1"/>
</dbReference>
<dbReference type="InterPro" id="IPR045886">
    <property type="entry name" value="ThiF/MoeB/HesA"/>
</dbReference>
<dbReference type="GO" id="GO:0016779">
    <property type="term" value="F:nucleotidyltransferase activity"/>
    <property type="evidence" value="ECO:0007669"/>
    <property type="project" value="UniProtKB-KW"/>
</dbReference>
<name>A0ABY8L3I5_9FLAO</name>
<sequence length="562" mass="65565">MGFHNIEEINNIVSTIPFIDVLEEFKQVGIFLEGKTSVNLEGLNESLNFDVQISPQYPLKSHDSEAIKFINKDLIPYNHVMGDGSICIHTLHSPKLKQKLLADFESLKAWIEKYYINKNIDSHYEHIIINEQPFDDIYYSYQFTDVDYSFSKGEFGQVDLTPLSNGIYKKKPISNFLIKSFQPLKKTIKINSKWSEYYMNFEVKNIGLFLFLEDVPAFHNRFAFSNWLELENYIPTDFLQFLYDFQKRNKKHKNTFLPIFFGYKTVENEIHWISTLVKINEIPTIGIPVIDSKGVKLKGQWESKLINRKINWAITRNSSYKYLFGRGTFCDKITNARILIIGVGAIGSMVAKTLVKCGAKNISIVDYDVKEPENVCRSEYNFSNGLYDKTFELIKTLQENSPFVNVNFHNNNEYFESFIKAFHKDKEAKKEYEKSLNQFDIVFNCSTDSDLMFVLDQLKLSTDLINLSITNHAKDLVCAFYPNIYNYVQNQFINILDNDVNDLYNPTGCWSPTFKASYNNISLLTQYTLKEINRKYEENKPKDNFTLSINSENNTNIKFTQY</sequence>